<reference evidence="2" key="1">
    <citation type="submission" date="2013-10" db="EMBL/GenBank/DDBJ databases">
        <title>Genomic analysis of the causative agents of coccidiosis in chickens.</title>
        <authorList>
            <person name="Reid A.J."/>
            <person name="Blake D."/>
            <person name="Billington K."/>
            <person name="Browne H."/>
            <person name="Dunn M."/>
            <person name="Hung S."/>
            <person name="Kawahara F."/>
            <person name="Miranda-Saavedra D."/>
            <person name="Mourier T."/>
            <person name="Nagra H."/>
            <person name="Otto T.D."/>
            <person name="Rawlings N."/>
            <person name="Sanchez A."/>
            <person name="Sanders M."/>
            <person name="Subramaniam C."/>
            <person name="Tay Y."/>
            <person name="Dear P."/>
            <person name="Doerig C."/>
            <person name="Gruber A."/>
            <person name="Parkinson J."/>
            <person name="Shirley M."/>
            <person name="Wan K.L."/>
            <person name="Berriman M."/>
            <person name="Tomley F."/>
            <person name="Pain A."/>
        </authorList>
    </citation>
    <scope>NUCLEOTIDE SEQUENCE</scope>
    <source>
        <strain evidence="2">Houghton</strain>
    </source>
</reference>
<name>U6GEZ9_EIMAC</name>
<evidence type="ECO:0000313" key="2">
    <source>
        <dbReference type="EMBL" id="CDI77923.1"/>
    </source>
</evidence>
<dbReference type="EMBL" id="HG670772">
    <property type="protein sequence ID" value="CDI77923.1"/>
    <property type="molecule type" value="Genomic_DNA"/>
</dbReference>
<proteinExistence type="predicted"/>
<dbReference type="Proteomes" id="UP000018050">
    <property type="component" value="Unassembled WGS sequence"/>
</dbReference>
<accession>U6GEZ9</accession>
<reference evidence="2" key="2">
    <citation type="submission" date="2013-10" db="EMBL/GenBank/DDBJ databases">
        <authorList>
            <person name="Aslett M."/>
        </authorList>
    </citation>
    <scope>NUCLEOTIDE SEQUENCE</scope>
    <source>
        <strain evidence="2">Houghton</strain>
    </source>
</reference>
<evidence type="ECO:0000313" key="3">
    <source>
        <dbReference type="Proteomes" id="UP000018050"/>
    </source>
</evidence>
<gene>
    <name evidence="2" type="ORF">EAH_00028410</name>
</gene>
<feature type="region of interest" description="Disordered" evidence="1">
    <location>
        <begin position="1"/>
        <end position="37"/>
    </location>
</feature>
<organism evidence="2 3">
    <name type="scientific">Eimeria acervulina</name>
    <name type="common">Coccidian parasite</name>
    <dbReference type="NCBI Taxonomy" id="5801"/>
    <lineage>
        <taxon>Eukaryota</taxon>
        <taxon>Sar</taxon>
        <taxon>Alveolata</taxon>
        <taxon>Apicomplexa</taxon>
        <taxon>Conoidasida</taxon>
        <taxon>Coccidia</taxon>
        <taxon>Eucoccidiorida</taxon>
        <taxon>Eimeriorina</taxon>
        <taxon>Eimeriidae</taxon>
        <taxon>Eimeria</taxon>
    </lineage>
</organism>
<dbReference type="OMA" id="FLYITED"/>
<dbReference type="VEuPathDB" id="ToxoDB:EAH_00028410"/>
<dbReference type="GeneID" id="25270911"/>
<evidence type="ECO:0000256" key="1">
    <source>
        <dbReference type="SAM" id="MobiDB-lite"/>
    </source>
</evidence>
<sequence>MEDQQGDADSSLLELNPLEEGGSAAQPSPQDAGNGEKVATKGGVFPCWKSSGKGFGVAKPLLAAVLFFVLLLEVCYSVSPRFGPNLKTHHLPLDDVSMQKYLNSLNTAAEAMEEAWESSGLPARQAFQKHFTPSLADGQLPPPDPLATIRAHVSRMRRCKVPPDSSVAARRDFARHLQLLRCICRTVTLRLEEFEWFLYITEDFDVPIPVPGHDEPLSYPDVEGLEGKVEDGLSAAHFLKAVGLFGGESKQKVNEMLTDKLTFMLAIENKHTVYNLVARYYFESFLQPFEGDDATPPAANYKIPYTGEQFQTRALTRTAARIFSEFDNTTKYANVRRLYRIAENWTPKAVLAATKQQEEANANNFKKRLNAKRKQMLVLLREGIPYNDLVIVALFLL</sequence>
<dbReference type="RefSeq" id="XP_013251789.1">
    <property type="nucleotide sequence ID" value="XM_013396335.1"/>
</dbReference>
<dbReference type="AlphaFoldDB" id="U6GEZ9"/>
<dbReference type="OrthoDB" id="347425at2759"/>
<keyword evidence="3" id="KW-1185">Reference proteome</keyword>
<protein>
    <submittedName>
        <fullName evidence="2">Uncharacterized protein</fullName>
    </submittedName>
</protein>